<dbReference type="OrthoDB" id="66977at2759"/>
<dbReference type="SMART" id="SM00487">
    <property type="entry name" value="DEXDc"/>
    <property type="match status" value="1"/>
</dbReference>
<organism evidence="19 20">
    <name type="scientific">Trichomalopsis sarcophagae</name>
    <dbReference type="NCBI Taxonomy" id="543379"/>
    <lineage>
        <taxon>Eukaryota</taxon>
        <taxon>Metazoa</taxon>
        <taxon>Ecdysozoa</taxon>
        <taxon>Arthropoda</taxon>
        <taxon>Hexapoda</taxon>
        <taxon>Insecta</taxon>
        <taxon>Pterygota</taxon>
        <taxon>Neoptera</taxon>
        <taxon>Endopterygota</taxon>
        <taxon>Hymenoptera</taxon>
        <taxon>Apocrita</taxon>
        <taxon>Proctotrupomorpha</taxon>
        <taxon>Chalcidoidea</taxon>
        <taxon>Pteromalidae</taxon>
        <taxon>Pteromalinae</taxon>
        <taxon>Trichomalopsis</taxon>
    </lineage>
</organism>
<dbReference type="PANTHER" id="PTHR18934">
    <property type="entry name" value="ATP-DEPENDENT RNA HELICASE"/>
    <property type="match status" value="1"/>
</dbReference>
<keyword evidence="14" id="KW-0469">Meiosis</keyword>
<comment type="catalytic activity">
    <reaction evidence="15">
        <text>ATP + H2O = ADP + phosphate + H(+)</text>
        <dbReference type="Rhea" id="RHEA:13065"/>
        <dbReference type="ChEBI" id="CHEBI:15377"/>
        <dbReference type="ChEBI" id="CHEBI:15378"/>
        <dbReference type="ChEBI" id="CHEBI:30616"/>
        <dbReference type="ChEBI" id="CHEBI:43474"/>
        <dbReference type="ChEBI" id="CHEBI:456216"/>
        <dbReference type="EC" id="3.6.4.13"/>
    </reaction>
</comment>
<keyword evidence="13" id="KW-0943">RNA-mediated gene silencing</keyword>
<dbReference type="STRING" id="543379.A0A232F487"/>
<keyword evidence="7" id="KW-0547">Nucleotide-binding</keyword>
<evidence type="ECO:0000256" key="12">
    <source>
        <dbReference type="ARBA" id="ARBA00022871"/>
    </source>
</evidence>
<dbReference type="GO" id="GO:0016787">
    <property type="term" value="F:hydrolase activity"/>
    <property type="evidence" value="ECO:0007669"/>
    <property type="project" value="UniProtKB-KW"/>
</dbReference>
<keyword evidence="11" id="KW-0067">ATP-binding</keyword>
<protein>
    <recommendedName>
        <fullName evidence="4">Probable ATP-dependent RNA helicase spindle-E</fullName>
        <ecNumber evidence="3">3.6.4.13</ecNumber>
    </recommendedName>
</protein>
<dbReference type="Pfam" id="PF21010">
    <property type="entry name" value="HA2_C"/>
    <property type="match status" value="1"/>
</dbReference>
<accession>A0A232F487</accession>
<dbReference type="GO" id="GO:0005737">
    <property type="term" value="C:cytoplasm"/>
    <property type="evidence" value="ECO:0007669"/>
    <property type="project" value="UniProtKB-SubCell"/>
</dbReference>
<dbReference type="EC" id="3.6.4.13" evidence="3"/>
<keyword evidence="8" id="KW-0221">Differentiation</keyword>
<keyword evidence="10" id="KW-0347">Helicase</keyword>
<evidence type="ECO:0000313" key="19">
    <source>
        <dbReference type="EMBL" id="OXU25207.1"/>
    </source>
</evidence>
<dbReference type="Gene3D" id="1.20.120.1080">
    <property type="match status" value="1"/>
</dbReference>
<dbReference type="PROSITE" id="PS50304">
    <property type="entry name" value="TUDOR"/>
    <property type="match status" value="1"/>
</dbReference>
<dbReference type="EMBL" id="NNAY01001084">
    <property type="protein sequence ID" value="OXU25207.1"/>
    <property type="molecule type" value="Genomic_DNA"/>
</dbReference>
<dbReference type="SMART" id="SM00333">
    <property type="entry name" value="TUDOR"/>
    <property type="match status" value="1"/>
</dbReference>
<dbReference type="PROSITE" id="PS51194">
    <property type="entry name" value="HELICASE_CTER"/>
    <property type="match status" value="1"/>
</dbReference>
<dbReference type="InterPro" id="IPR007502">
    <property type="entry name" value="Helicase-assoc_dom"/>
</dbReference>
<dbReference type="SMART" id="SM00847">
    <property type="entry name" value="HA2"/>
    <property type="match status" value="1"/>
</dbReference>
<evidence type="ECO:0000259" key="17">
    <source>
        <dbReference type="PROSITE" id="PS51192"/>
    </source>
</evidence>
<dbReference type="InterPro" id="IPR027417">
    <property type="entry name" value="P-loop_NTPase"/>
</dbReference>
<evidence type="ECO:0000256" key="9">
    <source>
        <dbReference type="ARBA" id="ARBA00022801"/>
    </source>
</evidence>
<name>A0A232F487_9HYME</name>
<dbReference type="Gene3D" id="3.40.50.300">
    <property type="entry name" value="P-loop containing nucleotide triphosphate hydrolases"/>
    <property type="match status" value="2"/>
</dbReference>
<feature type="domain" description="Helicase ATP-binding" evidence="17">
    <location>
        <begin position="132"/>
        <end position="298"/>
    </location>
</feature>
<evidence type="ECO:0000256" key="10">
    <source>
        <dbReference type="ARBA" id="ARBA00022806"/>
    </source>
</evidence>
<dbReference type="Pfam" id="PF00271">
    <property type="entry name" value="Helicase_C"/>
    <property type="match status" value="1"/>
</dbReference>
<evidence type="ECO:0000256" key="15">
    <source>
        <dbReference type="ARBA" id="ARBA00047984"/>
    </source>
</evidence>
<dbReference type="InterPro" id="IPR002999">
    <property type="entry name" value="Tudor"/>
</dbReference>
<feature type="domain" description="Helicase C-terminal" evidence="18">
    <location>
        <begin position="362"/>
        <end position="532"/>
    </location>
</feature>
<dbReference type="PROSITE" id="PS51192">
    <property type="entry name" value="HELICASE_ATP_BIND_1"/>
    <property type="match status" value="1"/>
</dbReference>
<dbReference type="Pfam" id="PF00270">
    <property type="entry name" value="DEAD"/>
    <property type="match status" value="1"/>
</dbReference>
<dbReference type="Pfam" id="PF00567">
    <property type="entry name" value="TUDOR"/>
    <property type="match status" value="1"/>
</dbReference>
<dbReference type="SMART" id="SM00490">
    <property type="entry name" value="HELICc"/>
    <property type="match status" value="1"/>
</dbReference>
<evidence type="ECO:0000256" key="14">
    <source>
        <dbReference type="ARBA" id="ARBA00023254"/>
    </source>
</evidence>
<keyword evidence="20" id="KW-1185">Reference proteome</keyword>
<dbReference type="PANTHER" id="PTHR18934:SF113">
    <property type="entry name" value="ATP-DEPENDENT RNA HELICASE TDRD9"/>
    <property type="match status" value="1"/>
</dbReference>
<evidence type="ECO:0000256" key="6">
    <source>
        <dbReference type="ARBA" id="ARBA00022490"/>
    </source>
</evidence>
<dbReference type="InterPro" id="IPR011545">
    <property type="entry name" value="DEAD/DEAH_box_helicase_dom"/>
</dbReference>
<comment type="subcellular location">
    <subcellularLocation>
        <location evidence="1">Cytoplasm</location>
    </subcellularLocation>
</comment>
<feature type="domain" description="Tudor" evidence="16">
    <location>
        <begin position="954"/>
        <end position="1014"/>
    </location>
</feature>
<dbReference type="InterPro" id="IPR035437">
    <property type="entry name" value="SNase_OB-fold_sf"/>
</dbReference>
<dbReference type="GO" id="GO:0007283">
    <property type="term" value="P:spermatogenesis"/>
    <property type="evidence" value="ECO:0007669"/>
    <property type="project" value="UniProtKB-KW"/>
</dbReference>
<evidence type="ECO:0000256" key="2">
    <source>
        <dbReference type="ARBA" id="ARBA00008792"/>
    </source>
</evidence>
<evidence type="ECO:0000313" key="20">
    <source>
        <dbReference type="Proteomes" id="UP000215335"/>
    </source>
</evidence>
<dbReference type="InterPro" id="IPR014001">
    <property type="entry name" value="Helicase_ATP-bd"/>
</dbReference>
<dbReference type="GO" id="GO:0030154">
    <property type="term" value="P:cell differentiation"/>
    <property type="evidence" value="ECO:0007669"/>
    <property type="project" value="UniProtKB-KW"/>
</dbReference>
<evidence type="ECO:0000259" key="18">
    <source>
        <dbReference type="PROSITE" id="PS51194"/>
    </source>
</evidence>
<dbReference type="GO" id="GO:0031047">
    <property type="term" value="P:regulatory ncRNA-mediated gene silencing"/>
    <property type="evidence" value="ECO:0007669"/>
    <property type="project" value="UniProtKB-KW"/>
</dbReference>
<evidence type="ECO:0000256" key="1">
    <source>
        <dbReference type="ARBA" id="ARBA00004496"/>
    </source>
</evidence>
<evidence type="ECO:0000256" key="3">
    <source>
        <dbReference type="ARBA" id="ARBA00012552"/>
    </source>
</evidence>
<dbReference type="PROSITE" id="PS00028">
    <property type="entry name" value="ZINC_FINGER_C2H2_1"/>
    <property type="match status" value="1"/>
</dbReference>
<keyword evidence="5" id="KW-0217">Developmental protein</keyword>
<dbReference type="GO" id="GO:0051321">
    <property type="term" value="P:meiotic cell cycle"/>
    <property type="evidence" value="ECO:0007669"/>
    <property type="project" value="UniProtKB-KW"/>
</dbReference>
<dbReference type="SUPFAM" id="SSF63748">
    <property type="entry name" value="Tudor/PWWP/MBT"/>
    <property type="match status" value="1"/>
</dbReference>
<dbReference type="GO" id="GO:0003723">
    <property type="term" value="F:RNA binding"/>
    <property type="evidence" value="ECO:0007669"/>
    <property type="project" value="TreeGrafter"/>
</dbReference>
<evidence type="ECO:0000256" key="7">
    <source>
        <dbReference type="ARBA" id="ARBA00022741"/>
    </source>
</evidence>
<evidence type="ECO:0000256" key="8">
    <source>
        <dbReference type="ARBA" id="ARBA00022782"/>
    </source>
</evidence>
<dbReference type="SUPFAM" id="SSF52540">
    <property type="entry name" value="P-loop containing nucleoside triphosphate hydrolases"/>
    <property type="match status" value="1"/>
</dbReference>
<dbReference type="Proteomes" id="UP000215335">
    <property type="component" value="Unassembled WGS sequence"/>
</dbReference>
<keyword evidence="9" id="KW-0378">Hydrolase</keyword>
<keyword evidence="12" id="KW-0744">Spermatogenesis</keyword>
<dbReference type="Gene3D" id="2.40.50.90">
    <property type="match status" value="1"/>
</dbReference>
<comment type="similarity">
    <text evidence="2">Belongs to the DEAD box helicase family. DEAH subfamily.</text>
</comment>
<dbReference type="CDD" id="cd20379">
    <property type="entry name" value="Tudor_dTUD-like"/>
    <property type="match status" value="1"/>
</dbReference>
<evidence type="ECO:0000256" key="13">
    <source>
        <dbReference type="ARBA" id="ARBA00023158"/>
    </source>
</evidence>
<dbReference type="FunFam" id="3.40.50.300:FF:001760">
    <property type="entry name" value="ATP-dependent RNA helicase"/>
    <property type="match status" value="1"/>
</dbReference>
<dbReference type="GO" id="GO:0003724">
    <property type="term" value="F:RNA helicase activity"/>
    <property type="evidence" value="ECO:0007669"/>
    <property type="project" value="UniProtKB-EC"/>
</dbReference>
<dbReference type="InterPro" id="IPR001650">
    <property type="entry name" value="Helicase_C-like"/>
</dbReference>
<keyword evidence="6" id="KW-0963">Cytoplasm</keyword>
<dbReference type="InterPro" id="IPR013087">
    <property type="entry name" value="Znf_C2H2_type"/>
</dbReference>
<evidence type="ECO:0000256" key="5">
    <source>
        <dbReference type="ARBA" id="ARBA00022473"/>
    </source>
</evidence>
<gene>
    <name evidence="19" type="ORF">TSAR_007620</name>
</gene>
<comment type="caution">
    <text evidence="19">The sequence shown here is derived from an EMBL/GenBank/DDBJ whole genome shotgun (WGS) entry which is preliminary data.</text>
</comment>
<dbReference type="GO" id="GO:0005524">
    <property type="term" value="F:ATP binding"/>
    <property type="evidence" value="ECO:0007669"/>
    <property type="project" value="UniProtKB-KW"/>
</dbReference>
<evidence type="ECO:0000256" key="4">
    <source>
        <dbReference type="ARBA" id="ARBA00013352"/>
    </source>
</evidence>
<evidence type="ECO:0000256" key="11">
    <source>
        <dbReference type="ARBA" id="ARBA00022840"/>
    </source>
</evidence>
<proteinExistence type="inferred from homology"/>
<dbReference type="Gene3D" id="2.30.30.140">
    <property type="match status" value="1"/>
</dbReference>
<dbReference type="CDD" id="cd18791">
    <property type="entry name" value="SF2_C_RHA"/>
    <property type="match status" value="1"/>
</dbReference>
<reference evidence="19 20" key="1">
    <citation type="journal article" date="2017" name="Curr. Biol.">
        <title>The Evolution of Venom by Co-option of Single-Copy Genes.</title>
        <authorList>
            <person name="Martinson E.O."/>
            <person name="Mrinalini"/>
            <person name="Kelkar Y.D."/>
            <person name="Chang C.H."/>
            <person name="Werren J.H."/>
        </authorList>
    </citation>
    <scope>NUCLEOTIDE SEQUENCE [LARGE SCALE GENOMIC DNA]</scope>
    <source>
        <strain evidence="19 20">Alberta</strain>
        <tissue evidence="19">Whole body</tissue>
    </source>
</reference>
<sequence length="1455" mass="166173">MNCRANMDLLDLFQSKKPVKRVNVSQHRIFYVPDESSDARSEASFHTEQLLSKGVDYSKKYIDEENEKALQTARISNTHKDGNKFDEMSVGTVPTHMTDADIEEKTKIYNMFDFEYRPKEELPIVQNKSEITSMIETHSITIIEGVTGCGKSTQVPQFILDSCYKERKHCNIIVTQPRRIAALSIADRVSKERGWHLGTLVGVQVGMYKRISEDTRLTYCTTGVLLRKLITAKNMLEYTHVILDEVHERDQEMDFLLLIIRKLLRTNSRQVKVILMSATFDVSKFAEYFSVPTETGFVAAPIVTIPKKRNYKVHTHYLCQLTALGTLPEISLIEPKVSEKMMKFCIKLINVFDDIDSNSEYDPEDLAEFGGEKPRYATLVFLPGIWEIEEMHDLMIQDSQSSKWDIVILHSSITSEEQNKIFLAPPKGCRRIILSTNIAESSITINNIKYVIDFCLTKQLVTDPGTNFQCLELTWASKANCEQRAGRTGRVMDGRVYRLIPKSCYQHLPSEGDPEIVRAPLENLVLQTKLLDMGEPKAVLALAIDPPDLTNLERTVLLLKESGGLLDKPNMFNRFDGELTDLGRIMAALPMDTHLAKLIALGHAFGVLRDTIVMAAAMAVKSMFSNPFQKRMEAYYAKVHWADGSTSDCLTFLNAFKVWQRNIASNYIKKKHHTERTWAKTNFLQVRVLHEVDYLVHELTMRLEKLGIKETEGTNKVVTDEVDRSFVLKIVIAGAFYPNYFIRNQTSGINIDETQGAKALGGLDPTRTVFLQGWNPEQPGKLYAKRIQEIFKDVVPAHDQTIVEFDGSHRIYLMFNDDKAYHNKKEKIAKIPGKVSLSVYKALKLKKLRTQFELNVMDLRSAKQLAEELKLTTNTSAIFYSKDNFTRIKEFLPTTLPLLPSLTDFLIPIKIIHSENPNKFWARMNEDDTWMKLSMIDTFLNDPKNITLQPFECNPKIGSLVAAKWNNKMYRATIEGYYKIKGQDVANVFYIDFGSKESVPVSDLRTIKTDHDVYNIRALAFECTLTGIEPSTRQDARGLWSEKAGETFEKYTSAPYKVVGQVYSVVDSVVSLQLICTNTQIPQESVNLNDLLIKEGLADSVEEHYLSNYNHKLRESANDYLEEHREYLEYLQYDKTFLTRSYPDPPPITDCRSLIYLKGPFSPLEINLSSLATVTATKKVSIDNLSVNSILVDTDPDDPHDRLLVASVVSQNTSGTYLTLRNTTLMPNIAGLTALICLIFSPKIELRRTLSGSRYIGALCGLGYNPRNYAALLPEHDMEVYFDTEISIEDMQNINRLRHWMNMGICVKGSESDENASEDAIKCQRKVIEFLKKLTNRPVKDQKPEKILNFSRWCLYNDSLFLHPTKAVIKEDSVFPLHCALQLEECDENSEKMAAHCEELRSLAVSDPRIPENVTLHCKLCDKEVYSREELRLHLFMNEHKDREKSLGIQVSRYY</sequence>
<evidence type="ECO:0000259" key="16">
    <source>
        <dbReference type="PROSITE" id="PS50304"/>
    </source>
</evidence>